<dbReference type="InterPro" id="IPR051015">
    <property type="entry name" value="EvgA-like"/>
</dbReference>
<dbReference type="PANTHER" id="PTHR45566:SF1">
    <property type="entry name" value="HTH-TYPE TRANSCRIPTIONAL REGULATOR YHJB-RELATED"/>
    <property type="match status" value="1"/>
</dbReference>
<dbReference type="SMART" id="SM00421">
    <property type="entry name" value="HTH_LUXR"/>
    <property type="match status" value="1"/>
</dbReference>
<feature type="modified residue" description="4-aspartylphosphate" evidence="3">
    <location>
        <position position="55"/>
    </location>
</feature>
<reference evidence="6 7" key="1">
    <citation type="submission" date="2022-10" db="EMBL/GenBank/DDBJ databases">
        <title>Kaistella sp. BT-6-1-3.</title>
        <authorList>
            <person name="Ai J."/>
            <person name="Deng Z."/>
        </authorList>
    </citation>
    <scope>NUCLEOTIDE SEQUENCE [LARGE SCALE GENOMIC DNA]</scope>
    <source>
        <strain evidence="6 7">BT6-1-3</strain>
    </source>
</reference>
<evidence type="ECO:0000259" key="5">
    <source>
        <dbReference type="PROSITE" id="PS50110"/>
    </source>
</evidence>
<proteinExistence type="predicted"/>
<dbReference type="PROSITE" id="PS50043">
    <property type="entry name" value="HTH_LUXR_2"/>
    <property type="match status" value="1"/>
</dbReference>
<dbReference type="PANTHER" id="PTHR45566">
    <property type="entry name" value="HTH-TYPE TRANSCRIPTIONAL REGULATOR YHJB-RELATED"/>
    <property type="match status" value="1"/>
</dbReference>
<sequence length="212" mass="24273">MKVVIIDDHQIIIDGIEMLLGLEKNISILKTYTDAFDFLHELRAEEIHPDLILMDLMMPTINGFECAKILKRDFPGIKIIILSMNCDPKTVYELTEKVKIDGYLSKKISRQDLVKALEDVHLGYMHLSTEAETALKQFKSKVIDYPEIKLTLREKQIVKLMIDGCTNKEISTALFISESTVETHRKNIYRKTETHSVPKLIQAVADLDLLAD</sequence>
<dbReference type="Pfam" id="PF00072">
    <property type="entry name" value="Response_reg"/>
    <property type="match status" value="1"/>
</dbReference>
<dbReference type="PROSITE" id="PS00622">
    <property type="entry name" value="HTH_LUXR_1"/>
    <property type="match status" value="1"/>
</dbReference>
<dbReference type="SUPFAM" id="SSF46894">
    <property type="entry name" value="C-terminal effector domain of the bipartite response regulators"/>
    <property type="match status" value="1"/>
</dbReference>
<evidence type="ECO:0000256" key="3">
    <source>
        <dbReference type="PROSITE-ProRule" id="PRU00169"/>
    </source>
</evidence>
<evidence type="ECO:0000256" key="2">
    <source>
        <dbReference type="ARBA" id="ARBA00023125"/>
    </source>
</evidence>
<feature type="domain" description="HTH luxR-type" evidence="4">
    <location>
        <begin position="143"/>
        <end position="208"/>
    </location>
</feature>
<dbReference type="SUPFAM" id="SSF52172">
    <property type="entry name" value="CheY-like"/>
    <property type="match status" value="1"/>
</dbReference>
<evidence type="ECO:0000313" key="6">
    <source>
        <dbReference type="EMBL" id="MCW4452961.1"/>
    </source>
</evidence>
<evidence type="ECO:0000256" key="1">
    <source>
        <dbReference type="ARBA" id="ARBA00022553"/>
    </source>
</evidence>
<organism evidence="6 7">
    <name type="scientific">Kaistella yananensis</name>
    <dbReference type="NCBI Taxonomy" id="2989820"/>
    <lineage>
        <taxon>Bacteria</taxon>
        <taxon>Pseudomonadati</taxon>
        <taxon>Bacteroidota</taxon>
        <taxon>Flavobacteriia</taxon>
        <taxon>Flavobacteriales</taxon>
        <taxon>Weeksellaceae</taxon>
        <taxon>Chryseobacterium group</taxon>
        <taxon>Kaistella</taxon>
    </lineage>
</organism>
<dbReference type="EMBL" id="JAPCHZ010000006">
    <property type="protein sequence ID" value="MCW4452961.1"/>
    <property type="molecule type" value="Genomic_DNA"/>
</dbReference>
<dbReference type="CDD" id="cd17535">
    <property type="entry name" value="REC_NarL-like"/>
    <property type="match status" value="1"/>
</dbReference>
<accession>A0ABT3JR67</accession>
<name>A0ABT3JR67_9FLAO</name>
<dbReference type="InterPro" id="IPR058245">
    <property type="entry name" value="NreC/VraR/RcsB-like_REC"/>
</dbReference>
<gene>
    <name evidence="6" type="ORF">OK344_12180</name>
</gene>
<protein>
    <submittedName>
        <fullName evidence="6">Response regulator transcription factor</fullName>
    </submittedName>
</protein>
<dbReference type="InterPro" id="IPR000792">
    <property type="entry name" value="Tscrpt_reg_LuxR_C"/>
</dbReference>
<dbReference type="PROSITE" id="PS50110">
    <property type="entry name" value="RESPONSE_REGULATORY"/>
    <property type="match status" value="1"/>
</dbReference>
<dbReference type="Pfam" id="PF00196">
    <property type="entry name" value="GerE"/>
    <property type="match status" value="1"/>
</dbReference>
<keyword evidence="7" id="KW-1185">Reference proteome</keyword>
<dbReference type="CDD" id="cd06170">
    <property type="entry name" value="LuxR_C_like"/>
    <property type="match status" value="1"/>
</dbReference>
<dbReference type="InterPro" id="IPR001789">
    <property type="entry name" value="Sig_transdc_resp-reg_receiver"/>
</dbReference>
<dbReference type="Gene3D" id="3.40.50.2300">
    <property type="match status" value="1"/>
</dbReference>
<dbReference type="RefSeq" id="WP_265145035.1">
    <property type="nucleotide sequence ID" value="NZ_JAPCHZ010000006.1"/>
</dbReference>
<dbReference type="Proteomes" id="UP001209107">
    <property type="component" value="Unassembled WGS sequence"/>
</dbReference>
<dbReference type="InterPro" id="IPR016032">
    <property type="entry name" value="Sig_transdc_resp-reg_C-effctor"/>
</dbReference>
<dbReference type="InterPro" id="IPR011006">
    <property type="entry name" value="CheY-like_superfamily"/>
</dbReference>
<dbReference type="SMART" id="SM00448">
    <property type="entry name" value="REC"/>
    <property type="match status" value="1"/>
</dbReference>
<evidence type="ECO:0000313" key="7">
    <source>
        <dbReference type="Proteomes" id="UP001209107"/>
    </source>
</evidence>
<comment type="caution">
    <text evidence="6">The sequence shown here is derived from an EMBL/GenBank/DDBJ whole genome shotgun (WGS) entry which is preliminary data.</text>
</comment>
<dbReference type="PRINTS" id="PR00038">
    <property type="entry name" value="HTHLUXR"/>
</dbReference>
<keyword evidence="2" id="KW-0238">DNA-binding</keyword>
<feature type="domain" description="Response regulatory" evidence="5">
    <location>
        <begin position="2"/>
        <end position="121"/>
    </location>
</feature>
<evidence type="ECO:0000259" key="4">
    <source>
        <dbReference type="PROSITE" id="PS50043"/>
    </source>
</evidence>
<keyword evidence="1 3" id="KW-0597">Phosphoprotein</keyword>